<dbReference type="InterPro" id="IPR008407">
    <property type="entry name" value="Brnchd-chn_aa_trnsp_AzlD"/>
</dbReference>
<dbReference type="OrthoDB" id="308265at2"/>
<evidence type="ECO:0000313" key="2">
    <source>
        <dbReference type="EMBL" id="VDN48124.1"/>
    </source>
</evidence>
<evidence type="ECO:0000256" key="1">
    <source>
        <dbReference type="SAM" id="Phobius"/>
    </source>
</evidence>
<dbReference type="Pfam" id="PF05437">
    <property type="entry name" value="AzlD"/>
    <property type="match status" value="1"/>
</dbReference>
<dbReference type="RefSeq" id="WP_125137306.1">
    <property type="nucleotide sequence ID" value="NZ_LR130778.1"/>
</dbReference>
<dbReference type="KEGG" id="cbar:PATL70BA_2233"/>
<reference evidence="2 3" key="1">
    <citation type="submission" date="2018-09" db="EMBL/GenBank/DDBJ databases">
        <authorList>
            <person name="Postec A."/>
        </authorList>
    </citation>
    <scope>NUCLEOTIDE SEQUENCE [LARGE SCALE GENOMIC DNA]</scope>
    <source>
        <strain evidence="2">70B-A</strain>
    </source>
</reference>
<feature type="transmembrane region" description="Helical" evidence="1">
    <location>
        <begin position="6"/>
        <end position="24"/>
    </location>
</feature>
<keyword evidence="1" id="KW-0472">Membrane</keyword>
<keyword evidence="1" id="KW-1133">Transmembrane helix</keyword>
<sequence>MTLILILVMALVTYLIRISPFILFGKHQKTPLWVTYLGKYLPPAVMSMLIIYSLKDINPLDYIHSLPVFIAILTTGVLHLWKRNNLLSIISGTVVYMLLLQKVFI</sequence>
<accession>A0A3P7NY31</accession>
<dbReference type="AlphaFoldDB" id="A0A3P7NY31"/>
<feature type="transmembrane region" description="Helical" evidence="1">
    <location>
        <begin position="36"/>
        <end position="54"/>
    </location>
</feature>
<dbReference type="Proteomes" id="UP000279029">
    <property type="component" value="Chromosome"/>
</dbReference>
<organism evidence="2 3">
    <name type="scientific">Petrocella atlantisensis</name>
    <dbReference type="NCBI Taxonomy" id="2173034"/>
    <lineage>
        <taxon>Bacteria</taxon>
        <taxon>Bacillati</taxon>
        <taxon>Bacillota</taxon>
        <taxon>Clostridia</taxon>
        <taxon>Lachnospirales</taxon>
        <taxon>Vallitaleaceae</taxon>
        <taxon>Petrocella</taxon>
    </lineage>
</organism>
<gene>
    <name evidence="2" type="primary">azlD</name>
    <name evidence="2" type="ORF">PATL70BA_2233</name>
</gene>
<keyword evidence="3" id="KW-1185">Reference proteome</keyword>
<protein>
    <submittedName>
        <fullName evidence="2">Branched-chain amino acid / methionine exporter</fullName>
    </submittedName>
</protein>
<dbReference type="EMBL" id="LR130778">
    <property type="protein sequence ID" value="VDN48124.1"/>
    <property type="molecule type" value="Genomic_DNA"/>
</dbReference>
<proteinExistence type="predicted"/>
<keyword evidence="1" id="KW-0812">Transmembrane</keyword>
<name>A0A3P7NY31_9FIRM</name>
<feature type="transmembrane region" description="Helical" evidence="1">
    <location>
        <begin position="60"/>
        <end position="81"/>
    </location>
</feature>
<dbReference type="PIRSF" id="PIRSF003203">
    <property type="entry name" value="AzlD"/>
    <property type="match status" value="1"/>
</dbReference>
<evidence type="ECO:0000313" key="3">
    <source>
        <dbReference type="Proteomes" id="UP000279029"/>
    </source>
</evidence>